<evidence type="ECO:0000313" key="2">
    <source>
        <dbReference type="EMBL" id="CAG8741619.1"/>
    </source>
</evidence>
<evidence type="ECO:0000256" key="1">
    <source>
        <dbReference type="SAM" id="MobiDB-lite"/>
    </source>
</evidence>
<name>A0A9N9IN40_9GLOM</name>
<dbReference type="AlphaFoldDB" id="A0A9N9IN40"/>
<sequence>GNGNDRQVARSWNNERSHSKVYLHQPTITCENISGFNGHINMNKNGIFASGLTISKRDLDDDDFQPVPVRQQKRKKNLSLSKAKTTKNTSSSLPKAVLGVSPGSGNLILNVRIILGSTTTNFRSVRSVFEEDNQRPRRIELEDQ</sequence>
<feature type="region of interest" description="Disordered" evidence="1">
    <location>
        <begin position="59"/>
        <end position="93"/>
    </location>
</feature>
<evidence type="ECO:0000313" key="3">
    <source>
        <dbReference type="Proteomes" id="UP000789570"/>
    </source>
</evidence>
<dbReference type="EMBL" id="CAJVPQ010015108">
    <property type="protein sequence ID" value="CAG8741619.1"/>
    <property type="molecule type" value="Genomic_DNA"/>
</dbReference>
<reference evidence="2" key="1">
    <citation type="submission" date="2021-06" db="EMBL/GenBank/DDBJ databases">
        <authorList>
            <person name="Kallberg Y."/>
            <person name="Tangrot J."/>
            <person name="Rosling A."/>
        </authorList>
    </citation>
    <scope>NUCLEOTIDE SEQUENCE</scope>
    <source>
        <strain evidence="2">UK204</strain>
    </source>
</reference>
<proteinExistence type="predicted"/>
<protein>
    <submittedName>
        <fullName evidence="2">243_t:CDS:1</fullName>
    </submittedName>
</protein>
<keyword evidence="3" id="KW-1185">Reference proteome</keyword>
<accession>A0A9N9IN40</accession>
<organism evidence="2 3">
    <name type="scientific">Funneliformis caledonium</name>
    <dbReference type="NCBI Taxonomy" id="1117310"/>
    <lineage>
        <taxon>Eukaryota</taxon>
        <taxon>Fungi</taxon>
        <taxon>Fungi incertae sedis</taxon>
        <taxon>Mucoromycota</taxon>
        <taxon>Glomeromycotina</taxon>
        <taxon>Glomeromycetes</taxon>
        <taxon>Glomerales</taxon>
        <taxon>Glomeraceae</taxon>
        <taxon>Funneliformis</taxon>
    </lineage>
</organism>
<feature type="non-terminal residue" evidence="2">
    <location>
        <position position="144"/>
    </location>
</feature>
<feature type="compositionally biased region" description="Low complexity" evidence="1">
    <location>
        <begin position="78"/>
        <end position="93"/>
    </location>
</feature>
<comment type="caution">
    <text evidence="2">The sequence shown here is derived from an EMBL/GenBank/DDBJ whole genome shotgun (WGS) entry which is preliminary data.</text>
</comment>
<dbReference type="OrthoDB" id="2438760at2759"/>
<dbReference type="Proteomes" id="UP000789570">
    <property type="component" value="Unassembled WGS sequence"/>
</dbReference>
<gene>
    <name evidence="2" type="ORF">FCALED_LOCUS15658</name>
</gene>